<evidence type="ECO:0000313" key="4">
    <source>
        <dbReference type="EMBL" id="STX30339.1"/>
    </source>
</evidence>
<dbReference type="GO" id="GO:0070290">
    <property type="term" value="F:N-acylphosphatidylethanolamine-specific phospholipase D activity"/>
    <property type="evidence" value="ECO:0007669"/>
    <property type="project" value="TreeGrafter"/>
</dbReference>
<dbReference type="SUPFAM" id="SSF56281">
    <property type="entry name" value="Metallo-hydrolase/oxidoreductase"/>
    <property type="match status" value="1"/>
</dbReference>
<organism evidence="4 6">
    <name type="scientific">Legionella birminghamensis</name>
    <dbReference type="NCBI Taxonomy" id="28083"/>
    <lineage>
        <taxon>Bacteria</taxon>
        <taxon>Pseudomonadati</taxon>
        <taxon>Pseudomonadota</taxon>
        <taxon>Gammaproteobacteria</taxon>
        <taxon>Legionellales</taxon>
        <taxon>Legionellaceae</taxon>
        <taxon>Legionella</taxon>
    </lineage>
</organism>
<reference evidence="3 5" key="1">
    <citation type="submission" date="2015-11" db="EMBL/GenBank/DDBJ databases">
        <title>Genomic analysis of 38 Legionella species identifies large and diverse effector repertoires.</title>
        <authorList>
            <person name="Burstein D."/>
            <person name="Amaro F."/>
            <person name="Zusman T."/>
            <person name="Lifshitz Z."/>
            <person name="Cohen O."/>
            <person name="Gilbert J.A."/>
            <person name="Pupko T."/>
            <person name="Shuman H.A."/>
            <person name="Segal G."/>
        </authorList>
    </citation>
    <scope>NUCLEOTIDE SEQUENCE [LARGE SCALE GENOMIC DNA]</scope>
    <source>
        <strain evidence="3 5">CDC#1407-AL-14</strain>
    </source>
</reference>
<dbReference type="InterPro" id="IPR036866">
    <property type="entry name" value="RibonucZ/Hydroxyglut_hydro"/>
</dbReference>
<reference evidence="4 6" key="2">
    <citation type="submission" date="2018-06" db="EMBL/GenBank/DDBJ databases">
        <authorList>
            <consortium name="Pathogen Informatics"/>
            <person name="Doyle S."/>
        </authorList>
    </citation>
    <scope>NUCLEOTIDE SEQUENCE [LARGE SCALE GENOMIC DNA]</scope>
    <source>
        <strain evidence="4 6">NCTC12437</strain>
    </source>
</reference>
<keyword evidence="5" id="KW-1185">Reference proteome</keyword>
<dbReference type="RefSeq" id="WP_058523871.1">
    <property type="nucleotide sequence ID" value="NZ_CAAAHV010000015.1"/>
</dbReference>
<evidence type="ECO:0000313" key="6">
    <source>
        <dbReference type="Proteomes" id="UP000255066"/>
    </source>
</evidence>
<dbReference type="InterPro" id="IPR001279">
    <property type="entry name" value="Metallo-B-lactamas"/>
</dbReference>
<accession>A0A378I577</accession>
<sequence>MKYKQSLTDIKSKKIQERQFKKKHAAPDDMSLGNLLLLMKQINAEDESKMKEALSPEKRKDGRYVTSEGALRGTDGRIFRETQVKRLARWLSSTPPLINLFFNWLFIKRLGMKLDYFTQEENKNPDKLYKQGFKHEISSREHNFTIHNLGHATQLIQTEGMNILTDPVFGDLAPLIYPSTTKPFSRDLSANDLPAIDVILISHNHRDHVDVDSLKQLIKKAKDEGKPLPRLLVPLGDEKFFRDLGFTDVKQFEWHEQITLYSPSNQAISFCATPADHRSGRKGHDHHKSLVTGWTISPKNRDEIVYFAGDTARLSNARMDSLALDIYHQVQHKTGLADNKLPRIINMEPGGPNYTRRDMEATHQSAVDSIVSAFRLAVSLEKVETAHKGAEKSHTANQWLDATSTVFMHHNKFELGPDRFNENVFIYSRLLSYLKMSDKDFQQHKQKQAQKSTSWSLFERRKDFITQGVEELKALAAEIWPAEDPEVQKQYLIEFIEARTHFPLINEKLSADDVFQFEMGETSSIIPDTFIEDGKRRKGEKLDEPEEGTDIGGPPV</sequence>
<evidence type="ECO:0000313" key="3">
    <source>
        <dbReference type="EMBL" id="KTC70253.1"/>
    </source>
</evidence>
<gene>
    <name evidence="3" type="ORF">Lbir_1836</name>
    <name evidence="4" type="ORF">NCTC12437_00092</name>
</gene>
<dbReference type="GO" id="GO:0005737">
    <property type="term" value="C:cytoplasm"/>
    <property type="evidence" value="ECO:0007669"/>
    <property type="project" value="TreeGrafter"/>
</dbReference>
<dbReference type="Pfam" id="PF12706">
    <property type="entry name" value="Lactamase_B_2"/>
    <property type="match status" value="1"/>
</dbReference>
<dbReference type="Proteomes" id="UP000054735">
    <property type="component" value="Unassembled WGS sequence"/>
</dbReference>
<evidence type="ECO:0000259" key="2">
    <source>
        <dbReference type="Pfam" id="PF12706"/>
    </source>
</evidence>
<feature type="domain" description="Metallo-beta-lactamase" evidence="2">
    <location>
        <begin position="162"/>
        <end position="315"/>
    </location>
</feature>
<dbReference type="PANTHER" id="PTHR15032">
    <property type="entry name" value="N-ACYL-PHOSPHATIDYLETHANOLAMINE-HYDROLYZING PHOSPHOLIPASE D"/>
    <property type="match status" value="1"/>
</dbReference>
<dbReference type="GO" id="GO:0070291">
    <property type="term" value="P:N-acylethanolamine metabolic process"/>
    <property type="evidence" value="ECO:0007669"/>
    <property type="project" value="TreeGrafter"/>
</dbReference>
<dbReference type="EMBL" id="UGNW01000001">
    <property type="protein sequence ID" value="STX30339.1"/>
    <property type="molecule type" value="Genomic_DNA"/>
</dbReference>
<evidence type="ECO:0000313" key="5">
    <source>
        <dbReference type="Proteomes" id="UP000054735"/>
    </source>
</evidence>
<name>A0A378I577_9GAMM</name>
<dbReference type="OrthoDB" id="9805728at2"/>
<dbReference type="GO" id="GO:0070292">
    <property type="term" value="P:N-acylphosphatidylethanolamine metabolic process"/>
    <property type="evidence" value="ECO:0007669"/>
    <property type="project" value="TreeGrafter"/>
</dbReference>
<protein>
    <submittedName>
        <fullName evidence="4">Outer membrane protein RomA</fullName>
    </submittedName>
</protein>
<dbReference type="AlphaFoldDB" id="A0A378I577"/>
<dbReference type="STRING" id="28083.Lbir_1836"/>
<dbReference type="EMBL" id="LNXT01000025">
    <property type="protein sequence ID" value="KTC70253.1"/>
    <property type="molecule type" value="Genomic_DNA"/>
</dbReference>
<dbReference type="Gene3D" id="3.60.15.10">
    <property type="entry name" value="Ribonuclease Z/Hydroxyacylglutathione hydrolase-like"/>
    <property type="match status" value="1"/>
</dbReference>
<evidence type="ECO:0000256" key="1">
    <source>
        <dbReference type="SAM" id="MobiDB-lite"/>
    </source>
</evidence>
<feature type="region of interest" description="Disordered" evidence="1">
    <location>
        <begin position="532"/>
        <end position="556"/>
    </location>
</feature>
<dbReference type="PANTHER" id="PTHR15032:SF32">
    <property type="entry name" value="METALLO-BETA-LACTAMASE DOMAIN-CONTAINING PROTEIN"/>
    <property type="match status" value="1"/>
</dbReference>
<proteinExistence type="predicted"/>
<dbReference type="Proteomes" id="UP000255066">
    <property type="component" value="Unassembled WGS sequence"/>
</dbReference>